<name>A0A511QU61_9VIBR</name>
<reference evidence="2 3" key="1">
    <citation type="submission" date="2019-07" db="EMBL/GenBank/DDBJ databases">
        <title>Whole genome shotgun sequence of Vibrio superstes NBRC 103154.</title>
        <authorList>
            <person name="Hosoyama A."/>
            <person name="Uohara A."/>
            <person name="Ohji S."/>
            <person name="Ichikawa N."/>
        </authorList>
    </citation>
    <scope>NUCLEOTIDE SEQUENCE [LARGE SCALE GENOMIC DNA]</scope>
    <source>
        <strain evidence="2 3">NBRC 103154</strain>
    </source>
</reference>
<keyword evidence="3" id="KW-1185">Reference proteome</keyword>
<protein>
    <submittedName>
        <fullName evidence="2">Type IV pilin</fullName>
    </submittedName>
</protein>
<evidence type="ECO:0000313" key="3">
    <source>
        <dbReference type="Proteomes" id="UP000321113"/>
    </source>
</evidence>
<evidence type="ECO:0000256" key="1">
    <source>
        <dbReference type="SAM" id="Phobius"/>
    </source>
</evidence>
<dbReference type="EMBL" id="BJXK01000015">
    <property type="protein sequence ID" value="GEM80905.1"/>
    <property type="molecule type" value="Genomic_DNA"/>
</dbReference>
<dbReference type="SUPFAM" id="SSF54523">
    <property type="entry name" value="Pili subunits"/>
    <property type="match status" value="1"/>
</dbReference>
<dbReference type="InterPro" id="IPR045584">
    <property type="entry name" value="Pilin-like"/>
</dbReference>
<keyword evidence="1" id="KW-0472">Membrane</keyword>
<dbReference type="Pfam" id="PF07963">
    <property type="entry name" value="N_methyl"/>
    <property type="match status" value="1"/>
</dbReference>
<comment type="caution">
    <text evidence="2">The sequence shown here is derived from an EMBL/GenBank/DDBJ whole genome shotgun (WGS) entry which is preliminary data.</text>
</comment>
<accession>A0A511QU61</accession>
<keyword evidence="1" id="KW-1133">Transmembrane helix</keyword>
<dbReference type="InterPro" id="IPR012902">
    <property type="entry name" value="N_methyl_site"/>
</dbReference>
<dbReference type="NCBIfam" id="TIGR02532">
    <property type="entry name" value="IV_pilin_GFxxxE"/>
    <property type="match status" value="1"/>
</dbReference>
<gene>
    <name evidence="2" type="ORF">VSU01S_31500</name>
</gene>
<keyword evidence="1" id="KW-0812">Transmembrane</keyword>
<dbReference type="Gene3D" id="3.30.700.10">
    <property type="entry name" value="Glycoprotein, Type 4 Pilin"/>
    <property type="match status" value="1"/>
</dbReference>
<dbReference type="AlphaFoldDB" id="A0A511QU61"/>
<sequence length="181" mass="20004">MKQTIKGFTLIELVAVLILIAIIAVVAAPKFINLSTDARTNTMRMVTSAMKASADQVKFQAQIQGVKNGNVELESIGQTVVVYNGHVKGHWRDAWQHILDIGKVIEWTNVRQTCTKHDICGVGNQTGYNIPSFPHPEDLSGQRGLVLVWPEGYQIADLCYSYYYNPQNGEEPIIGTVVDGC</sequence>
<dbReference type="RefSeq" id="WP_162892872.1">
    <property type="nucleotide sequence ID" value="NZ_BJXK01000015.1"/>
</dbReference>
<feature type="transmembrane region" description="Helical" evidence="1">
    <location>
        <begin position="7"/>
        <end position="28"/>
    </location>
</feature>
<dbReference type="Proteomes" id="UP000321113">
    <property type="component" value="Unassembled WGS sequence"/>
</dbReference>
<dbReference type="PROSITE" id="PS00409">
    <property type="entry name" value="PROKAR_NTER_METHYL"/>
    <property type="match status" value="1"/>
</dbReference>
<evidence type="ECO:0000313" key="2">
    <source>
        <dbReference type="EMBL" id="GEM80905.1"/>
    </source>
</evidence>
<organism evidence="2 3">
    <name type="scientific">Vibrio superstes NBRC 103154</name>
    <dbReference type="NCBI Taxonomy" id="1219062"/>
    <lineage>
        <taxon>Bacteria</taxon>
        <taxon>Pseudomonadati</taxon>
        <taxon>Pseudomonadota</taxon>
        <taxon>Gammaproteobacteria</taxon>
        <taxon>Vibrionales</taxon>
        <taxon>Vibrionaceae</taxon>
        <taxon>Vibrio</taxon>
    </lineage>
</organism>
<proteinExistence type="predicted"/>